<dbReference type="AlphaFoldDB" id="A0A165FB86"/>
<evidence type="ECO:0000313" key="1">
    <source>
        <dbReference type="EMBL" id="KZV88714.1"/>
    </source>
</evidence>
<evidence type="ECO:0000313" key="2">
    <source>
        <dbReference type="Proteomes" id="UP000077266"/>
    </source>
</evidence>
<keyword evidence="2" id="KW-1185">Reference proteome</keyword>
<gene>
    <name evidence="1" type="ORF">EXIGLDRAFT_722437</name>
</gene>
<dbReference type="Proteomes" id="UP000077266">
    <property type="component" value="Unassembled WGS sequence"/>
</dbReference>
<name>A0A165FB86_EXIGL</name>
<reference evidence="1 2" key="1">
    <citation type="journal article" date="2016" name="Mol. Biol. Evol.">
        <title>Comparative Genomics of Early-Diverging Mushroom-Forming Fungi Provides Insights into the Origins of Lignocellulose Decay Capabilities.</title>
        <authorList>
            <person name="Nagy L.G."/>
            <person name="Riley R."/>
            <person name="Tritt A."/>
            <person name="Adam C."/>
            <person name="Daum C."/>
            <person name="Floudas D."/>
            <person name="Sun H."/>
            <person name="Yadav J.S."/>
            <person name="Pangilinan J."/>
            <person name="Larsson K.H."/>
            <person name="Matsuura K."/>
            <person name="Barry K."/>
            <person name="Labutti K."/>
            <person name="Kuo R."/>
            <person name="Ohm R.A."/>
            <person name="Bhattacharya S.S."/>
            <person name="Shirouzu T."/>
            <person name="Yoshinaga Y."/>
            <person name="Martin F.M."/>
            <person name="Grigoriev I.V."/>
            <person name="Hibbett D.S."/>
        </authorList>
    </citation>
    <scope>NUCLEOTIDE SEQUENCE [LARGE SCALE GENOMIC DNA]</scope>
    <source>
        <strain evidence="1 2">HHB12029</strain>
    </source>
</reference>
<sequence>MNGQHSYSVKSRHTGHNMCITVSSDFSCFPAALKAISTAPGQKCGADGRVFD</sequence>
<dbReference type="EMBL" id="KV426092">
    <property type="protein sequence ID" value="KZV88714.1"/>
    <property type="molecule type" value="Genomic_DNA"/>
</dbReference>
<proteinExistence type="predicted"/>
<accession>A0A165FB86</accession>
<protein>
    <submittedName>
        <fullName evidence="1">Uncharacterized protein</fullName>
    </submittedName>
</protein>
<dbReference type="InParanoid" id="A0A165FB86"/>
<organism evidence="1 2">
    <name type="scientific">Exidia glandulosa HHB12029</name>
    <dbReference type="NCBI Taxonomy" id="1314781"/>
    <lineage>
        <taxon>Eukaryota</taxon>
        <taxon>Fungi</taxon>
        <taxon>Dikarya</taxon>
        <taxon>Basidiomycota</taxon>
        <taxon>Agaricomycotina</taxon>
        <taxon>Agaricomycetes</taxon>
        <taxon>Auriculariales</taxon>
        <taxon>Exidiaceae</taxon>
        <taxon>Exidia</taxon>
    </lineage>
</organism>